<dbReference type="AlphaFoldDB" id="A0A8S2RVE8"/>
<evidence type="ECO:0000313" key="1">
    <source>
        <dbReference type="EMBL" id="CAF4188419.1"/>
    </source>
</evidence>
<proteinExistence type="predicted"/>
<comment type="caution">
    <text evidence="1">The sequence shown here is derived from an EMBL/GenBank/DDBJ whole genome shotgun (WGS) entry which is preliminary data.</text>
</comment>
<feature type="non-terminal residue" evidence="1">
    <location>
        <position position="1"/>
    </location>
</feature>
<evidence type="ECO:0000313" key="2">
    <source>
        <dbReference type="Proteomes" id="UP000676336"/>
    </source>
</evidence>
<dbReference type="Gene3D" id="1.20.58.160">
    <property type="match status" value="1"/>
</dbReference>
<gene>
    <name evidence="1" type="ORF">SMN809_LOCUS21345</name>
</gene>
<sequence>MQARVIDLLAQISIDDITVDLLRYNDEFNNAFKTFENYMQERNRRF</sequence>
<reference evidence="1" key="1">
    <citation type="submission" date="2021-02" db="EMBL/GenBank/DDBJ databases">
        <authorList>
            <person name="Nowell W R."/>
        </authorList>
    </citation>
    <scope>NUCLEOTIDE SEQUENCE</scope>
</reference>
<dbReference type="EMBL" id="CAJOBI010016368">
    <property type="protein sequence ID" value="CAF4188419.1"/>
    <property type="molecule type" value="Genomic_DNA"/>
</dbReference>
<organism evidence="1 2">
    <name type="scientific">Rotaria magnacalcarata</name>
    <dbReference type="NCBI Taxonomy" id="392030"/>
    <lineage>
        <taxon>Eukaryota</taxon>
        <taxon>Metazoa</taxon>
        <taxon>Spiralia</taxon>
        <taxon>Gnathifera</taxon>
        <taxon>Rotifera</taxon>
        <taxon>Eurotatoria</taxon>
        <taxon>Bdelloidea</taxon>
        <taxon>Philodinida</taxon>
        <taxon>Philodinidae</taxon>
        <taxon>Rotaria</taxon>
    </lineage>
</organism>
<dbReference type="Proteomes" id="UP000676336">
    <property type="component" value="Unassembled WGS sequence"/>
</dbReference>
<dbReference type="InterPro" id="IPR038425">
    <property type="entry name" value="GAT_sf"/>
</dbReference>
<name>A0A8S2RVE8_9BILA</name>
<accession>A0A8S2RVE8</accession>
<protein>
    <submittedName>
        <fullName evidence="1">Uncharacterized protein</fullName>
    </submittedName>
</protein>